<dbReference type="PANTHER" id="PTHR43662">
    <property type="match status" value="1"/>
</dbReference>
<name>A0A7S1B4L6_9STRA</name>
<reference evidence="2" key="1">
    <citation type="submission" date="2021-01" db="EMBL/GenBank/DDBJ databases">
        <authorList>
            <person name="Corre E."/>
            <person name="Pelletier E."/>
            <person name="Niang G."/>
            <person name="Scheremetjew M."/>
            <person name="Finn R."/>
            <person name="Kale V."/>
            <person name="Holt S."/>
            <person name="Cochrane G."/>
            <person name="Meng A."/>
            <person name="Brown T."/>
            <person name="Cohen L."/>
        </authorList>
    </citation>
    <scope>NUCLEOTIDE SEQUENCE</scope>
    <source>
        <strain evidence="2">308</strain>
    </source>
</reference>
<dbReference type="EMBL" id="HBFR01003111">
    <property type="protein sequence ID" value="CAD8874947.1"/>
    <property type="molecule type" value="Transcribed_RNA"/>
</dbReference>
<dbReference type="PANTHER" id="PTHR43662:SF3">
    <property type="entry name" value="DOMAIN PROTEIN, PUTATIVE (AFU_ORTHOLOGUE AFUA_6G11970)-RELATED"/>
    <property type="match status" value="1"/>
</dbReference>
<sequence length="197" mass="22015">MSHVAYTTDGDPAERCPATHPVRIPIIAFFFRIFNYDGGWHMFSDESGIYHADYVSGWDAKFLQKVLNRCKNDSLGPNPNAFCDDHITFRDGPKCSDDGCDFSDPNLLKKLKQIQPKLHNFRASISPENTASAQGNLPRGTCTGTLLPRAPTAAPQRNPTKAPTPNCKEGKKWKYLVKRKKKIVRVRSSDGLKHVDG</sequence>
<evidence type="ECO:0000256" key="1">
    <source>
        <dbReference type="SAM" id="MobiDB-lite"/>
    </source>
</evidence>
<proteinExistence type="predicted"/>
<organism evidence="2">
    <name type="scientific">Corethron hystrix</name>
    <dbReference type="NCBI Taxonomy" id="216773"/>
    <lineage>
        <taxon>Eukaryota</taxon>
        <taxon>Sar</taxon>
        <taxon>Stramenopiles</taxon>
        <taxon>Ochrophyta</taxon>
        <taxon>Bacillariophyta</taxon>
        <taxon>Coscinodiscophyceae</taxon>
        <taxon>Corethrophycidae</taxon>
        <taxon>Corethrales</taxon>
        <taxon>Corethraceae</taxon>
        <taxon>Corethron</taxon>
    </lineage>
</organism>
<dbReference type="AlphaFoldDB" id="A0A7S1B4L6"/>
<accession>A0A7S1B4L6</accession>
<protein>
    <submittedName>
        <fullName evidence="2">Uncharacterized protein</fullName>
    </submittedName>
</protein>
<gene>
    <name evidence="2" type="ORF">CHYS00102_LOCUS2122</name>
</gene>
<feature type="region of interest" description="Disordered" evidence="1">
    <location>
        <begin position="149"/>
        <end position="171"/>
    </location>
</feature>
<evidence type="ECO:0000313" key="2">
    <source>
        <dbReference type="EMBL" id="CAD8874947.1"/>
    </source>
</evidence>